<comment type="caution">
    <text evidence="5">The sequence shown here is derived from an EMBL/GenBank/DDBJ whole genome shotgun (WGS) entry which is preliminary data.</text>
</comment>
<evidence type="ECO:0000313" key="6">
    <source>
        <dbReference type="Proteomes" id="UP000664534"/>
    </source>
</evidence>
<dbReference type="SUPFAM" id="SSF50965">
    <property type="entry name" value="Galactose oxidase, central domain"/>
    <property type="match status" value="1"/>
</dbReference>
<organism evidence="5 6">
    <name type="scientific">Imshaugia aleurites</name>
    <dbReference type="NCBI Taxonomy" id="172621"/>
    <lineage>
        <taxon>Eukaryota</taxon>
        <taxon>Fungi</taxon>
        <taxon>Dikarya</taxon>
        <taxon>Ascomycota</taxon>
        <taxon>Pezizomycotina</taxon>
        <taxon>Lecanoromycetes</taxon>
        <taxon>OSLEUM clade</taxon>
        <taxon>Lecanoromycetidae</taxon>
        <taxon>Lecanorales</taxon>
        <taxon>Lecanorineae</taxon>
        <taxon>Parmeliaceae</taxon>
        <taxon>Imshaugia</taxon>
    </lineage>
</organism>
<feature type="region of interest" description="Disordered" evidence="3">
    <location>
        <begin position="743"/>
        <end position="799"/>
    </location>
</feature>
<feature type="compositionally biased region" description="Polar residues" evidence="3">
    <location>
        <begin position="310"/>
        <end position="326"/>
    </location>
</feature>
<dbReference type="Gene3D" id="2.120.10.80">
    <property type="entry name" value="Kelch-type beta propeller"/>
    <property type="match status" value="2"/>
</dbReference>
<keyword evidence="4" id="KW-0472">Membrane</keyword>
<evidence type="ECO:0000313" key="5">
    <source>
        <dbReference type="EMBL" id="CAF9906882.1"/>
    </source>
</evidence>
<keyword evidence="4" id="KW-0812">Transmembrane</keyword>
<dbReference type="InterPro" id="IPR011043">
    <property type="entry name" value="Gal_Oxase/kelch_b-propeller"/>
</dbReference>
<reference evidence="5" key="1">
    <citation type="submission" date="2021-03" db="EMBL/GenBank/DDBJ databases">
        <authorList>
            <person name="Tagirdzhanova G."/>
        </authorList>
    </citation>
    <scope>NUCLEOTIDE SEQUENCE</scope>
</reference>
<dbReference type="AlphaFoldDB" id="A0A8H3EJF1"/>
<evidence type="ECO:0008006" key="7">
    <source>
        <dbReference type="Google" id="ProtNLM"/>
    </source>
</evidence>
<dbReference type="SUPFAM" id="SSF117281">
    <property type="entry name" value="Kelch motif"/>
    <property type="match status" value="1"/>
</dbReference>
<name>A0A8H3EJF1_9LECA</name>
<protein>
    <recommendedName>
        <fullName evidence="7">Kelch repeat-containing protein</fullName>
    </recommendedName>
</protein>
<dbReference type="OrthoDB" id="10251809at2759"/>
<keyword evidence="4" id="KW-1133">Transmembrane helix</keyword>
<feature type="region of interest" description="Disordered" evidence="3">
    <location>
        <begin position="310"/>
        <end position="336"/>
    </location>
</feature>
<dbReference type="EMBL" id="CAJPDT010000003">
    <property type="protein sequence ID" value="CAF9906882.1"/>
    <property type="molecule type" value="Genomic_DNA"/>
</dbReference>
<dbReference type="InterPro" id="IPR015915">
    <property type="entry name" value="Kelch-typ_b-propeller"/>
</dbReference>
<feature type="compositionally biased region" description="Polar residues" evidence="3">
    <location>
        <begin position="80"/>
        <end position="123"/>
    </location>
</feature>
<feature type="compositionally biased region" description="Polar residues" evidence="3">
    <location>
        <begin position="746"/>
        <end position="759"/>
    </location>
</feature>
<keyword evidence="6" id="KW-1185">Reference proteome</keyword>
<dbReference type="Pfam" id="PF24681">
    <property type="entry name" value="Kelch_KLHDC2_KLHL20_DRC7"/>
    <property type="match status" value="1"/>
</dbReference>
<feature type="compositionally biased region" description="Low complexity" evidence="3">
    <location>
        <begin position="29"/>
        <end position="41"/>
    </location>
</feature>
<feature type="region of interest" description="Disordered" evidence="3">
    <location>
        <begin position="20"/>
        <end position="54"/>
    </location>
</feature>
<keyword evidence="2" id="KW-0677">Repeat</keyword>
<evidence type="ECO:0000256" key="1">
    <source>
        <dbReference type="ARBA" id="ARBA00022441"/>
    </source>
</evidence>
<sequence>MDNDTTLYSPLPSDAQFLKAKAPSVRARPTLSPSLSLPSEQTSERSEGRSCRPRVSAFRELDVDAMLDAETDHAHRSAIDSLTSRPTQRLRNQPDSFDSLQSDDAASPISPNGSETFSRLESNTSENEWTTSWRVFSSSRLMMLTLVLLVAMPLMYDTTFLGKAGPSIIGVKAGVISRSGPQRKDFVNGKLVARQAITDTNVCNRWSQQSALVNGTIYLYGGHTTATADQTSDTWNNDFLTIDVTKSWDISSPVIAGLPQPSGPPPVSNGYLWNSYGVLYLYGGEYSDDPITTPSPYSLWQYDIASSTWTETQNPQTSTGNNSDGGNQPVLGSAEGAGVSVPELGRGFYFAGHQDPYTTPGWSQSIYRIYLKSLLEFTFPGYSNDGVQSLTGGKTAGSGGVWRNVTQGGIQDTAIFPNRADSVILYVPGYGQDGILVSMAGGTNVSFTQMNVIDVYDVASSTWYRQSTSGAYPILRVNPCVVALSAPDGSSTNIYMYGGQNLIPYGNQTQYSDMWILTVPSFTWIQVDTSGQSVPPGRSGHTCNIWNGQIVVVGGYTGPPSNGLGCDSGFYVFNATSLQWQNNYNALSGGDAQNQQLSQQKDASGLSGSYGYQVPVAVQSVIGGKGSGGATVTAPAESATAGPLATGKAITYTLTDSNGAIVTETGTASTTTGSSASNNGKSGPNVGAIVAGVVAGCFAVLAGYLGFCAWVYRRQLALYKNHVAMSQRAAAAGGGEKSAFLAATPSGGSSARNQYSTDQSSRNAGSGAGSSGYTPVPPLPVAGEAPIGGNSTANSSAEDLAGEPSFVGVLLNPRRSLRVINRD</sequence>
<dbReference type="PANTHER" id="PTHR46228:SF2">
    <property type="entry name" value="KELCH REPEAT PROTEIN (AFU_ORTHOLOGUE AFUA_4G14350)"/>
    <property type="match status" value="1"/>
</dbReference>
<proteinExistence type="predicted"/>
<dbReference type="PANTHER" id="PTHR46228">
    <property type="entry name" value="KELCH DOMAIN-CONTAINING PROTEIN"/>
    <property type="match status" value="1"/>
</dbReference>
<dbReference type="Proteomes" id="UP000664534">
    <property type="component" value="Unassembled WGS sequence"/>
</dbReference>
<gene>
    <name evidence="5" type="ORF">IMSHALPRED_005382</name>
</gene>
<evidence type="ECO:0000256" key="4">
    <source>
        <dbReference type="SAM" id="Phobius"/>
    </source>
</evidence>
<evidence type="ECO:0000256" key="3">
    <source>
        <dbReference type="SAM" id="MobiDB-lite"/>
    </source>
</evidence>
<accession>A0A8H3EJF1</accession>
<keyword evidence="1" id="KW-0880">Kelch repeat</keyword>
<evidence type="ECO:0000256" key="2">
    <source>
        <dbReference type="ARBA" id="ARBA00022737"/>
    </source>
</evidence>
<feature type="region of interest" description="Disordered" evidence="3">
    <location>
        <begin position="77"/>
        <end position="123"/>
    </location>
</feature>
<feature type="transmembrane region" description="Helical" evidence="4">
    <location>
        <begin position="686"/>
        <end position="712"/>
    </location>
</feature>